<reference evidence="18 19" key="1">
    <citation type="submission" date="2019-07" db="EMBL/GenBank/DDBJ databases">
        <title>WGS assembly of Gossypium tomentosum.</title>
        <authorList>
            <person name="Chen Z.J."/>
            <person name="Sreedasyam A."/>
            <person name="Ando A."/>
            <person name="Song Q."/>
            <person name="De L."/>
            <person name="Hulse-Kemp A."/>
            <person name="Ding M."/>
            <person name="Ye W."/>
            <person name="Kirkbride R."/>
            <person name="Jenkins J."/>
            <person name="Plott C."/>
            <person name="Lovell J."/>
            <person name="Lin Y.-M."/>
            <person name="Vaughn R."/>
            <person name="Liu B."/>
            <person name="Li W."/>
            <person name="Simpson S."/>
            <person name="Scheffler B."/>
            <person name="Saski C."/>
            <person name="Grover C."/>
            <person name="Hu G."/>
            <person name="Conover J."/>
            <person name="Carlson J."/>
            <person name="Shu S."/>
            <person name="Boston L."/>
            <person name="Williams M."/>
            <person name="Peterson D."/>
            <person name="Mcgee K."/>
            <person name="Jones D."/>
            <person name="Wendel J."/>
            <person name="Stelly D."/>
            <person name="Grimwood J."/>
            <person name="Schmutz J."/>
        </authorList>
    </citation>
    <scope>NUCLEOTIDE SEQUENCE [LARGE SCALE GENOMIC DNA]</scope>
    <source>
        <strain evidence="18">7179.01</strain>
    </source>
</reference>
<keyword evidence="10 15" id="KW-0675">Receptor</keyword>
<keyword evidence="4 15" id="KW-0813">Transport</keyword>
<dbReference type="InterPro" id="IPR019594">
    <property type="entry name" value="Glu/Gly-bd"/>
</dbReference>
<evidence type="ECO:0000256" key="15">
    <source>
        <dbReference type="PIRNR" id="PIRNR037090"/>
    </source>
</evidence>
<dbReference type="InterPro" id="IPR017103">
    <property type="entry name" value="Iontropic_Glu_rcpt_pln"/>
</dbReference>
<accession>A0A5D2KBC6</accession>
<comment type="subunit">
    <text evidence="3">May form heteromers.</text>
</comment>
<dbReference type="FunFam" id="3.40.50.2300:FF:000188">
    <property type="entry name" value="Glutamate receptor"/>
    <property type="match status" value="1"/>
</dbReference>
<dbReference type="InterPro" id="IPR015683">
    <property type="entry name" value="Ionotropic_Glu_rcpt"/>
</dbReference>
<organism evidence="18 19">
    <name type="scientific">Gossypium tomentosum</name>
    <name type="common">Hawaiian cotton</name>
    <name type="synonym">Gossypium sandvicense</name>
    <dbReference type="NCBI Taxonomy" id="34277"/>
    <lineage>
        <taxon>Eukaryota</taxon>
        <taxon>Viridiplantae</taxon>
        <taxon>Streptophyta</taxon>
        <taxon>Embryophyta</taxon>
        <taxon>Tracheophyta</taxon>
        <taxon>Spermatophyta</taxon>
        <taxon>Magnoliopsida</taxon>
        <taxon>eudicotyledons</taxon>
        <taxon>Gunneridae</taxon>
        <taxon>Pentapetalae</taxon>
        <taxon>rosids</taxon>
        <taxon>malvids</taxon>
        <taxon>Malvales</taxon>
        <taxon>Malvaceae</taxon>
        <taxon>Malvoideae</taxon>
        <taxon>Gossypium</taxon>
    </lineage>
</organism>
<sequence length="821" mass="92511">MIHVGLILDAQSWVGKIVDSCISMAISDFYSRNCHYQTKLVVHTRDSGGDPLLLLSQALVLLENFKLDAIIVAENSAGVKILAELGSRVKIPIISLFAAGLSLSSFEYPHLIQIGEDESSRAKAIAAIVEAFSWRSAILIYEDNDSARPILSSVTGFRLDQHVALLTSPTDEEIVEQLMKLRSLQMTVYVVHMSPILASRLFLNAKQLGMMTQGYAWITTDMITNFMNSMDPSVFESMQGVVGFKPHIPASKELRRFAIRWRSKNLNDNKNLEEMEMNVYGIWSYDMVWAVATAAERVMTRHPHILHQETRLNMNFTTIRSSESGLVFMDEILQSRFKGISGGFQLTNGRLIPKELQIVNVFKGERIIGYWNPGNGITSLMKQENHNETNSTSSSKLESVIWPGGTMNIPKGWSLHGKRLRIGVPANNGFREIISVTRDPRTNETTVTGYCVDVFKEAVQSLGYEVHYDFIPFEDANGQMAGTYNDLILQVYYKNYDAVMGDTTILASRFPYVDFTMPFTDIGVGTVVPKINKKSIWIFLMPLSGDLWITTAAFFILTGLVIWFIERPINEEFQGSLCEQIGMIFWYSFSTLVFANKEKLLSHLSKFVVIIWVFVVLIITSSYTATLASMLTVQQIELNLKQDYVGYHYGFLLSRAVSNLNFKNPRLKPYKSAEEYADALGRGSNNGGVSAIVDEIPYLKVFLAKYPSDYTISKSNTTTGGFGFVFPKGSPLVQDISSAIMRLREEEKLQLMENKWFRSTKSIFTDQDTRSNPSRLNLHSFGGLFLVTGISSTSALLLCLFQKTRAIIIRKFKFCKRLLES</sequence>
<keyword evidence="13 15" id="KW-0407">Ion channel</keyword>
<evidence type="ECO:0000313" key="19">
    <source>
        <dbReference type="Proteomes" id="UP000322667"/>
    </source>
</evidence>
<evidence type="ECO:0000256" key="6">
    <source>
        <dbReference type="ARBA" id="ARBA00022729"/>
    </source>
</evidence>
<keyword evidence="6" id="KW-0732">Signal</keyword>
<dbReference type="Gene3D" id="1.10.287.70">
    <property type="match status" value="1"/>
</dbReference>
<comment type="similarity">
    <text evidence="2 15">Belongs to the glutamate-gated ion channel (TC 1.A.10.1) family.</text>
</comment>
<evidence type="ECO:0000256" key="13">
    <source>
        <dbReference type="ARBA" id="ARBA00023303"/>
    </source>
</evidence>
<dbReference type="InterPro" id="IPR044440">
    <property type="entry name" value="GABAb_receptor_plant_PBP1"/>
</dbReference>
<keyword evidence="12 15" id="KW-1071">Ligand-gated ion channel</keyword>
<dbReference type="FunFam" id="1.10.287.70:FF:000037">
    <property type="entry name" value="Glutamate receptor"/>
    <property type="match status" value="1"/>
</dbReference>
<dbReference type="Proteomes" id="UP000322667">
    <property type="component" value="Chromosome D07"/>
</dbReference>
<dbReference type="Gene3D" id="3.40.190.10">
    <property type="entry name" value="Periplasmic binding protein-like II"/>
    <property type="match status" value="2"/>
</dbReference>
<evidence type="ECO:0000256" key="11">
    <source>
        <dbReference type="ARBA" id="ARBA00023180"/>
    </source>
</evidence>
<dbReference type="SUPFAM" id="SSF53822">
    <property type="entry name" value="Periplasmic binding protein-like I"/>
    <property type="match status" value="1"/>
</dbReference>
<dbReference type="SUPFAM" id="SSF53850">
    <property type="entry name" value="Periplasmic binding protein-like II"/>
    <property type="match status" value="1"/>
</dbReference>
<keyword evidence="11" id="KW-0325">Glycoprotein</keyword>
<dbReference type="InterPro" id="IPR001320">
    <property type="entry name" value="Iontro_rcpt_C"/>
</dbReference>
<evidence type="ECO:0000256" key="3">
    <source>
        <dbReference type="ARBA" id="ARBA00011095"/>
    </source>
</evidence>
<feature type="transmembrane region" description="Helical" evidence="16">
    <location>
        <begin position="536"/>
        <end position="565"/>
    </location>
</feature>
<evidence type="ECO:0000256" key="10">
    <source>
        <dbReference type="ARBA" id="ARBA00023170"/>
    </source>
</evidence>
<evidence type="ECO:0000256" key="8">
    <source>
        <dbReference type="ARBA" id="ARBA00023065"/>
    </source>
</evidence>
<dbReference type="PANTHER" id="PTHR34836">
    <property type="entry name" value="OS06G0188250 PROTEIN"/>
    <property type="match status" value="1"/>
</dbReference>
<keyword evidence="9 15" id="KW-0472">Membrane</keyword>
<dbReference type="PANTHER" id="PTHR34836:SF1">
    <property type="entry name" value="OS09G0428600 PROTEIN"/>
    <property type="match status" value="1"/>
</dbReference>
<dbReference type="CDD" id="cd19990">
    <property type="entry name" value="PBP1_GABAb_receptor_plant"/>
    <property type="match status" value="1"/>
</dbReference>
<evidence type="ECO:0000256" key="1">
    <source>
        <dbReference type="ARBA" id="ARBA00004141"/>
    </source>
</evidence>
<dbReference type="PIRSF" id="PIRSF037090">
    <property type="entry name" value="Iontro_Glu-like_rcpt_pln"/>
    <property type="match status" value="1"/>
</dbReference>
<comment type="function">
    <text evidence="14">Glutamate-gated receptor that probably acts as a non-selective cation channel. May be involved in light-signal transduction and calcium homeostasis via the regulation of calcium influx into cells.</text>
</comment>
<evidence type="ECO:0000313" key="18">
    <source>
        <dbReference type="EMBL" id="TYH64029.1"/>
    </source>
</evidence>
<dbReference type="Gene3D" id="3.40.50.2300">
    <property type="match status" value="2"/>
</dbReference>
<dbReference type="EMBL" id="CM017629">
    <property type="protein sequence ID" value="TYH64029.1"/>
    <property type="molecule type" value="Genomic_DNA"/>
</dbReference>
<evidence type="ECO:0000256" key="12">
    <source>
        <dbReference type="ARBA" id="ARBA00023286"/>
    </source>
</evidence>
<dbReference type="InterPro" id="IPR001828">
    <property type="entry name" value="ANF_lig-bd_rcpt"/>
</dbReference>
<dbReference type="GO" id="GO:0016020">
    <property type="term" value="C:membrane"/>
    <property type="evidence" value="ECO:0007669"/>
    <property type="project" value="UniProtKB-SubCell"/>
</dbReference>
<dbReference type="SMART" id="SM00079">
    <property type="entry name" value="PBPe"/>
    <property type="match status" value="1"/>
</dbReference>
<dbReference type="InterPro" id="IPR028082">
    <property type="entry name" value="Peripla_BP_I"/>
</dbReference>
<evidence type="ECO:0000256" key="16">
    <source>
        <dbReference type="SAM" id="Phobius"/>
    </source>
</evidence>
<keyword evidence="7 16" id="KW-1133">Transmembrane helix</keyword>
<feature type="transmembrane region" description="Helical" evidence="16">
    <location>
        <begin position="607"/>
        <end position="632"/>
    </location>
</feature>
<keyword evidence="5 16" id="KW-0812">Transmembrane</keyword>
<dbReference type="FunFam" id="3.40.190.10:FF:000103">
    <property type="entry name" value="Glutamate receptor"/>
    <property type="match status" value="1"/>
</dbReference>
<dbReference type="GO" id="GO:0015276">
    <property type="term" value="F:ligand-gated monoatomic ion channel activity"/>
    <property type="evidence" value="ECO:0007669"/>
    <property type="project" value="InterPro"/>
</dbReference>
<evidence type="ECO:0000256" key="14">
    <source>
        <dbReference type="ARBA" id="ARBA00049638"/>
    </source>
</evidence>
<evidence type="ECO:0000256" key="5">
    <source>
        <dbReference type="ARBA" id="ARBA00022692"/>
    </source>
</evidence>
<feature type="domain" description="Ionotropic glutamate receptor C-terminal" evidence="17">
    <location>
        <begin position="419"/>
        <end position="759"/>
    </location>
</feature>
<keyword evidence="19" id="KW-1185">Reference proteome</keyword>
<dbReference type="AlphaFoldDB" id="A0A5D2KBC6"/>
<gene>
    <name evidence="18" type="ORF">ES332_D07G237500v1</name>
</gene>
<evidence type="ECO:0000256" key="2">
    <source>
        <dbReference type="ARBA" id="ARBA00008685"/>
    </source>
</evidence>
<protein>
    <recommendedName>
        <fullName evidence="15">Glutamate receptor</fullName>
    </recommendedName>
</protein>
<evidence type="ECO:0000256" key="7">
    <source>
        <dbReference type="ARBA" id="ARBA00022989"/>
    </source>
</evidence>
<dbReference type="CDD" id="cd13686">
    <property type="entry name" value="GluR_Plant"/>
    <property type="match status" value="1"/>
</dbReference>
<dbReference type="Pfam" id="PF01094">
    <property type="entry name" value="ANF_receptor"/>
    <property type="match status" value="1"/>
</dbReference>
<evidence type="ECO:0000256" key="9">
    <source>
        <dbReference type="ARBA" id="ARBA00023136"/>
    </source>
</evidence>
<proteinExistence type="inferred from homology"/>
<comment type="subcellular location">
    <subcellularLocation>
        <location evidence="1">Membrane</location>
        <topology evidence="1">Multi-pass membrane protein</topology>
    </subcellularLocation>
</comment>
<evidence type="ECO:0000259" key="17">
    <source>
        <dbReference type="SMART" id="SM00079"/>
    </source>
</evidence>
<keyword evidence="8 15" id="KW-0406">Ion transport</keyword>
<dbReference type="Pfam" id="PF00060">
    <property type="entry name" value="Lig_chan"/>
    <property type="match status" value="1"/>
</dbReference>
<dbReference type="Pfam" id="PF10613">
    <property type="entry name" value="Lig_chan-Glu_bd"/>
    <property type="match status" value="1"/>
</dbReference>
<comment type="function">
    <text evidence="15">Glutamate-gated receptor that probably acts as non-selective cation channel.</text>
</comment>
<evidence type="ECO:0000256" key="4">
    <source>
        <dbReference type="ARBA" id="ARBA00022448"/>
    </source>
</evidence>
<name>A0A5D2KBC6_GOSTO</name>
<feature type="transmembrane region" description="Helical" evidence="16">
    <location>
        <begin position="781"/>
        <end position="801"/>
    </location>
</feature>